<dbReference type="Pfam" id="PF12704">
    <property type="entry name" value="MacB_PCD"/>
    <property type="match status" value="1"/>
</dbReference>
<gene>
    <name evidence="10" type="ORF">FQ330_10605</name>
</gene>
<keyword evidence="3 7" id="KW-0812">Transmembrane</keyword>
<protein>
    <submittedName>
        <fullName evidence="10">ABC transporter permease</fullName>
    </submittedName>
</protein>
<evidence type="ECO:0000259" key="8">
    <source>
        <dbReference type="Pfam" id="PF02687"/>
    </source>
</evidence>
<accession>A0A5M8QAY8</accession>
<comment type="caution">
    <text evidence="10">The sequence shown here is derived from an EMBL/GenBank/DDBJ whole genome shotgun (WGS) entry which is preliminary data.</text>
</comment>
<proteinExistence type="inferred from homology"/>
<evidence type="ECO:0000256" key="3">
    <source>
        <dbReference type="ARBA" id="ARBA00022692"/>
    </source>
</evidence>
<evidence type="ECO:0000256" key="7">
    <source>
        <dbReference type="SAM" id="Phobius"/>
    </source>
</evidence>
<comment type="subcellular location">
    <subcellularLocation>
        <location evidence="1">Cell membrane</location>
        <topology evidence="1">Multi-pass membrane protein</topology>
    </subcellularLocation>
</comment>
<dbReference type="PANTHER" id="PTHR30572:SF4">
    <property type="entry name" value="ABC TRANSPORTER PERMEASE YTRF"/>
    <property type="match status" value="1"/>
</dbReference>
<reference evidence="10 11" key="1">
    <citation type="submission" date="2019-08" db="EMBL/GenBank/DDBJ databases">
        <title>Agrococcus lahaulensis sp. nov., isolated from a cold desert of the Indian Himalayas.</title>
        <authorList>
            <person name="Qu J.H."/>
        </authorList>
    </citation>
    <scope>NUCLEOTIDE SEQUENCE [LARGE SCALE GENOMIC DNA]</scope>
    <source>
        <strain evidence="10 11">NS18</strain>
    </source>
</reference>
<dbReference type="GO" id="GO:0022857">
    <property type="term" value="F:transmembrane transporter activity"/>
    <property type="evidence" value="ECO:0007669"/>
    <property type="project" value="TreeGrafter"/>
</dbReference>
<keyword evidence="11" id="KW-1185">Reference proteome</keyword>
<dbReference type="AlphaFoldDB" id="A0A5M8QAY8"/>
<feature type="transmembrane region" description="Helical" evidence="7">
    <location>
        <begin position="328"/>
        <end position="355"/>
    </location>
</feature>
<evidence type="ECO:0000259" key="9">
    <source>
        <dbReference type="Pfam" id="PF12704"/>
    </source>
</evidence>
<feature type="domain" description="ABC3 transporter permease C-terminal" evidence="8">
    <location>
        <begin position="289"/>
        <end position="397"/>
    </location>
</feature>
<evidence type="ECO:0000256" key="4">
    <source>
        <dbReference type="ARBA" id="ARBA00022989"/>
    </source>
</evidence>
<feature type="domain" description="MacB-like periplasmic core" evidence="9">
    <location>
        <begin position="23"/>
        <end position="209"/>
    </location>
</feature>
<evidence type="ECO:0000313" key="10">
    <source>
        <dbReference type="EMBL" id="KAA6432211.1"/>
    </source>
</evidence>
<dbReference type="PANTHER" id="PTHR30572">
    <property type="entry name" value="MEMBRANE COMPONENT OF TRANSPORTER-RELATED"/>
    <property type="match status" value="1"/>
</dbReference>
<dbReference type="OrthoDB" id="3510103at2"/>
<evidence type="ECO:0000256" key="2">
    <source>
        <dbReference type="ARBA" id="ARBA00022475"/>
    </source>
</evidence>
<evidence type="ECO:0000256" key="1">
    <source>
        <dbReference type="ARBA" id="ARBA00004651"/>
    </source>
</evidence>
<dbReference type="Proteomes" id="UP000323221">
    <property type="component" value="Unassembled WGS sequence"/>
</dbReference>
<feature type="transmembrane region" description="Helical" evidence="7">
    <location>
        <begin position="285"/>
        <end position="308"/>
    </location>
</feature>
<dbReference type="GO" id="GO:0005886">
    <property type="term" value="C:plasma membrane"/>
    <property type="evidence" value="ECO:0007669"/>
    <property type="project" value="UniProtKB-SubCell"/>
</dbReference>
<keyword evidence="5 7" id="KW-0472">Membrane</keyword>
<name>A0A5M8QAY8_9MICO</name>
<dbReference type="RefSeq" id="WP_146357395.1">
    <property type="nucleotide sequence ID" value="NZ_VOIR01000015.1"/>
</dbReference>
<sequence>MTDVVAAIQDAWTELRIHRGRVLMSLIGVTVAIAALTASVAIGELARSTLLVSFESQSGRAATLSVNMWQDQQPGGDPFAGPGAPSSADSLAIIDAMDAAVERYEIEYSSVVTDAQVMFQGVSGTQGVGVQGVEPDYALMRHLSVAEGRFLIESDRARLAPAVVVNRGMLAAIGGSLEAARTVEIGGATAVVVGVVDRGMQDEWPQAWMLPRDLLRMPDASGPMSYVNPPRLEAWVPIELADDGKRMLNQDLTGALPGWSVDTQRSDWQAWGDDYDPLLPLQLTLVGTAAVILLLGALGLITVAVVSIRQRVREFGIRRAFGASRGRIFVAVMLESVVGTVVAGGIGIAICIFAYRLPVVQELLTQGLAGAALPGFPMAAAITGLLVSAAVGALAGSIPATIAVRSKVIEAIRF</sequence>
<dbReference type="InterPro" id="IPR050250">
    <property type="entry name" value="Macrolide_Exporter_MacB"/>
</dbReference>
<evidence type="ECO:0000256" key="6">
    <source>
        <dbReference type="ARBA" id="ARBA00038076"/>
    </source>
</evidence>
<comment type="similarity">
    <text evidence="6">Belongs to the ABC-4 integral membrane protein family.</text>
</comment>
<evidence type="ECO:0000256" key="5">
    <source>
        <dbReference type="ARBA" id="ARBA00023136"/>
    </source>
</evidence>
<dbReference type="EMBL" id="VOIR01000015">
    <property type="protein sequence ID" value="KAA6432211.1"/>
    <property type="molecule type" value="Genomic_DNA"/>
</dbReference>
<dbReference type="InterPro" id="IPR003838">
    <property type="entry name" value="ABC3_permease_C"/>
</dbReference>
<dbReference type="Pfam" id="PF02687">
    <property type="entry name" value="FtsX"/>
    <property type="match status" value="1"/>
</dbReference>
<keyword evidence="2" id="KW-1003">Cell membrane</keyword>
<organism evidence="10 11">
    <name type="scientific">Agrococcus sediminis</name>
    <dbReference type="NCBI Taxonomy" id="2599924"/>
    <lineage>
        <taxon>Bacteria</taxon>
        <taxon>Bacillati</taxon>
        <taxon>Actinomycetota</taxon>
        <taxon>Actinomycetes</taxon>
        <taxon>Micrococcales</taxon>
        <taxon>Microbacteriaceae</taxon>
        <taxon>Agrococcus</taxon>
    </lineage>
</organism>
<dbReference type="InterPro" id="IPR025857">
    <property type="entry name" value="MacB_PCD"/>
</dbReference>
<feature type="transmembrane region" description="Helical" evidence="7">
    <location>
        <begin position="375"/>
        <end position="404"/>
    </location>
</feature>
<feature type="transmembrane region" description="Helical" evidence="7">
    <location>
        <begin position="22"/>
        <end position="42"/>
    </location>
</feature>
<keyword evidence="4 7" id="KW-1133">Transmembrane helix</keyword>
<evidence type="ECO:0000313" key="11">
    <source>
        <dbReference type="Proteomes" id="UP000323221"/>
    </source>
</evidence>